<feature type="domain" description="Alanyl-transfer RNA synthetases family profile" evidence="10">
    <location>
        <begin position="1"/>
        <end position="531"/>
    </location>
</feature>
<keyword evidence="6" id="KW-0067">ATP-binding</keyword>
<dbReference type="InterPro" id="IPR002318">
    <property type="entry name" value="Ala-tRNA-lgiase_IIc"/>
</dbReference>
<evidence type="ECO:0000313" key="11">
    <source>
        <dbReference type="EMBL" id="OHA90239.1"/>
    </source>
</evidence>
<dbReference type="InterPro" id="IPR045864">
    <property type="entry name" value="aa-tRNA-synth_II/BPL/LPL"/>
</dbReference>
<dbReference type="SUPFAM" id="SSF101353">
    <property type="entry name" value="Putative anticodon-binding domain of alanyl-tRNA synthetase (AlaRS)"/>
    <property type="match status" value="1"/>
</dbReference>
<dbReference type="AlphaFoldDB" id="A0A1G2T078"/>
<dbReference type="Pfam" id="PF07973">
    <property type="entry name" value="tRNA_SAD"/>
    <property type="match status" value="1"/>
</dbReference>
<protein>
    <recommendedName>
        <fullName evidence="2">alanine--tRNA ligase</fullName>
        <ecNumber evidence="2">6.1.1.7</ecNumber>
    </recommendedName>
</protein>
<sequence>MDSAQIRQKFLKFFEERGHAVVPSSSLVPEGDSSVLFTTAGMQQFKPYYLGSKDPIKDFGSKNTVSIQKSMRTSDIDEVGDESHLTFFEMLGNFSFGGYWKKEAIEYAHEFITKEMGLKIDYVTVFEGEEGVPEDTESAEIWKSIDSEIVIKKAGRKDNFWGPTGEEGPCGPTTEIYVNGLEIWNIVFNEYYQDKAKKLTKLEKLGIDTGMGLERLAMVSQNVSTLFETDLFANIISRLPDEVPIRIKRIVADHTRAIEAMLGENLQPSNKDQGYVLRRLIRRVLMYENKYVFKYVINSEVFDSERKKFNETLGSGLKQFERGVDPFILFTTYGFPIELTEEIAKEKGVAVDRKKFDEDFKQHQEISKAGMEQKFKGGLGGHSDMEVKLHTATHLLHQALHDVLGDEVGQKGSNITPERLRFDFSFPRKMTEEEKKRVEEIVNKKIAAALPVQHSVLQKEEALKTGARHFFDQKYPDEVSIYYIGESLESAYSKEFCGGPHVANIGELGHFRITNEESSSAGVRRIKAVLE</sequence>
<evidence type="ECO:0000256" key="3">
    <source>
        <dbReference type="ARBA" id="ARBA00022555"/>
    </source>
</evidence>
<dbReference type="GO" id="GO:0004813">
    <property type="term" value="F:alanine-tRNA ligase activity"/>
    <property type="evidence" value="ECO:0007669"/>
    <property type="project" value="UniProtKB-EC"/>
</dbReference>
<keyword evidence="7" id="KW-0694">RNA-binding</keyword>
<dbReference type="PRINTS" id="PR00980">
    <property type="entry name" value="TRNASYNTHALA"/>
</dbReference>
<evidence type="ECO:0000259" key="10">
    <source>
        <dbReference type="PROSITE" id="PS50860"/>
    </source>
</evidence>
<proteinExistence type="inferred from homology"/>
<keyword evidence="5" id="KW-0547">Nucleotide-binding</keyword>
<dbReference type="InterPro" id="IPR050058">
    <property type="entry name" value="Ala-tRNA_ligase"/>
</dbReference>
<evidence type="ECO:0000256" key="2">
    <source>
        <dbReference type="ARBA" id="ARBA00013168"/>
    </source>
</evidence>
<dbReference type="CDD" id="cd00673">
    <property type="entry name" value="AlaRS_core"/>
    <property type="match status" value="1"/>
</dbReference>
<accession>A0A1G2T078</accession>
<dbReference type="Gene3D" id="3.30.54.20">
    <property type="match status" value="1"/>
</dbReference>
<keyword evidence="4" id="KW-0436">Ligase</keyword>
<keyword evidence="9" id="KW-0030">Aminoacyl-tRNA synthetase</keyword>
<evidence type="ECO:0000256" key="5">
    <source>
        <dbReference type="ARBA" id="ARBA00022741"/>
    </source>
</evidence>
<dbReference type="Gene3D" id="3.30.980.10">
    <property type="entry name" value="Threonyl-trna Synthetase, Chain A, domain 2"/>
    <property type="match status" value="1"/>
</dbReference>
<dbReference type="Pfam" id="PF01411">
    <property type="entry name" value="tRNA-synt_2c"/>
    <property type="match status" value="2"/>
</dbReference>
<name>A0A1G2T078_9BACT</name>
<dbReference type="InterPro" id="IPR012947">
    <property type="entry name" value="tRNA_SAD"/>
</dbReference>
<evidence type="ECO:0000256" key="9">
    <source>
        <dbReference type="ARBA" id="ARBA00023146"/>
    </source>
</evidence>
<dbReference type="PANTHER" id="PTHR11777">
    <property type="entry name" value="ALANYL-TRNA SYNTHETASE"/>
    <property type="match status" value="1"/>
</dbReference>
<comment type="caution">
    <text evidence="11">The sequence shown here is derived from an EMBL/GenBank/DDBJ whole genome shotgun (WGS) entry which is preliminary data.</text>
</comment>
<dbReference type="PROSITE" id="PS50860">
    <property type="entry name" value="AA_TRNA_LIGASE_II_ALA"/>
    <property type="match status" value="1"/>
</dbReference>
<dbReference type="GO" id="GO:0000049">
    <property type="term" value="F:tRNA binding"/>
    <property type="evidence" value="ECO:0007669"/>
    <property type="project" value="UniProtKB-KW"/>
</dbReference>
<dbReference type="SMART" id="SM00863">
    <property type="entry name" value="tRNA_SAD"/>
    <property type="match status" value="1"/>
</dbReference>
<dbReference type="Proteomes" id="UP000178107">
    <property type="component" value="Unassembled WGS sequence"/>
</dbReference>
<organism evidence="11 12">
    <name type="scientific">Candidatus Zambryskibacteria bacterium RIFCSPHIGHO2_01_FULL_46_25</name>
    <dbReference type="NCBI Taxonomy" id="1802738"/>
    <lineage>
        <taxon>Bacteria</taxon>
        <taxon>Candidatus Zambryskiibacteriota</taxon>
    </lineage>
</organism>
<dbReference type="GO" id="GO:0002161">
    <property type="term" value="F:aminoacyl-tRNA deacylase activity"/>
    <property type="evidence" value="ECO:0007669"/>
    <property type="project" value="TreeGrafter"/>
</dbReference>
<dbReference type="GO" id="GO:0005524">
    <property type="term" value="F:ATP binding"/>
    <property type="evidence" value="ECO:0007669"/>
    <property type="project" value="UniProtKB-KW"/>
</dbReference>
<dbReference type="PANTHER" id="PTHR11777:SF9">
    <property type="entry name" value="ALANINE--TRNA LIGASE, CYTOPLASMIC"/>
    <property type="match status" value="1"/>
</dbReference>
<dbReference type="EC" id="6.1.1.7" evidence="2"/>
<keyword evidence="3" id="KW-0820">tRNA-binding</keyword>
<dbReference type="GO" id="GO:0005737">
    <property type="term" value="C:cytoplasm"/>
    <property type="evidence" value="ECO:0007669"/>
    <property type="project" value="InterPro"/>
</dbReference>
<dbReference type="SUPFAM" id="SSF55681">
    <property type="entry name" value="Class II aaRS and biotin synthetases"/>
    <property type="match status" value="1"/>
</dbReference>
<reference evidence="11 12" key="1">
    <citation type="journal article" date="2016" name="Nat. Commun.">
        <title>Thousands of microbial genomes shed light on interconnected biogeochemical processes in an aquifer system.</title>
        <authorList>
            <person name="Anantharaman K."/>
            <person name="Brown C.T."/>
            <person name="Hug L.A."/>
            <person name="Sharon I."/>
            <person name="Castelle C.J."/>
            <person name="Probst A.J."/>
            <person name="Thomas B.C."/>
            <person name="Singh A."/>
            <person name="Wilkins M.J."/>
            <person name="Karaoz U."/>
            <person name="Brodie E.L."/>
            <person name="Williams K.H."/>
            <person name="Hubbard S.S."/>
            <person name="Banfield J.F."/>
        </authorList>
    </citation>
    <scope>NUCLEOTIDE SEQUENCE [LARGE SCALE GENOMIC DNA]</scope>
</reference>
<evidence type="ECO:0000256" key="1">
    <source>
        <dbReference type="ARBA" id="ARBA00008226"/>
    </source>
</evidence>
<dbReference type="Gene3D" id="3.30.930.10">
    <property type="entry name" value="Bira Bifunctional Protein, Domain 2"/>
    <property type="match status" value="1"/>
</dbReference>
<evidence type="ECO:0000256" key="4">
    <source>
        <dbReference type="ARBA" id="ARBA00022598"/>
    </source>
</evidence>
<dbReference type="SUPFAM" id="SSF55186">
    <property type="entry name" value="ThrRS/AlaRS common domain"/>
    <property type="match status" value="1"/>
</dbReference>
<dbReference type="InterPro" id="IPR018162">
    <property type="entry name" value="Ala-tRNA-ligase_IIc_anticod-bd"/>
</dbReference>
<dbReference type="GO" id="GO:0006419">
    <property type="term" value="P:alanyl-tRNA aminoacylation"/>
    <property type="evidence" value="ECO:0007669"/>
    <property type="project" value="InterPro"/>
</dbReference>
<evidence type="ECO:0000256" key="6">
    <source>
        <dbReference type="ARBA" id="ARBA00022840"/>
    </source>
</evidence>
<evidence type="ECO:0000256" key="7">
    <source>
        <dbReference type="ARBA" id="ARBA00022884"/>
    </source>
</evidence>
<dbReference type="FunFam" id="3.30.980.10:FF:000004">
    <property type="entry name" value="Alanine--tRNA ligase, cytoplasmic"/>
    <property type="match status" value="1"/>
</dbReference>
<evidence type="ECO:0000313" key="12">
    <source>
        <dbReference type="Proteomes" id="UP000178107"/>
    </source>
</evidence>
<keyword evidence="8" id="KW-0648">Protein biosynthesis</keyword>
<comment type="similarity">
    <text evidence="1">Belongs to the class-II aminoacyl-tRNA synthetase family.</text>
</comment>
<dbReference type="InterPro" id="IPR018163">
    <property type="entry name" value="Thr/Ala-tRNA-synth_IIc_edit"/>
</dbReference>
<dbReference type="InterPro" id="IPR018164">
    <property type="entry name" value="Ala-tRNA-synth_IIc_N"/>
</dbReference>
<gene>
    <name evidence="11" type="ORF">A2838_01380</name>
</gene>
<dbReference type="EMBL" id="MHVH01000005">
    <property type="protein sequence ID" value="OHA90239.1"/>
    <property type="molecule type" value="Genomic_DNA"/>
</dbReference>
<evidence type="ECO:0000256" key="8">
    <source>
        <dbReference type="ARBA" id="ARBA00022917"/>
    </source>
</evidence>
<dbReference type="InterPro" id="IPR018165">
    <property type="entry name" value="Ala-tRNA-synth_IIc_core"/>
</dbReference>